<name>A0A3A8QJ33_9BACT</name>
<dbReference type="AlphaFoldDB" id="A0A3A8QJ33"/>
<keyword evidence="2" id="KW-1185">Reference proteome</keyword>
<evidence type="ECO:0000313" key="2">
    <source>
        <dbReference type="Proteomes" id="UP000272888"/>
    </source>
</evidence>
<dbReference type="Proteomes" id="UP000272888">
    <property type="component" value="Unassembled WGS sequence"/>
</dbReference>
<comment type="caution">
    <text evidence="1">The sequence shown here is derived from an EMBL/GenBank/DDBJ whole genome shotgun (WGS) entry which is preliminary data.</text>
</comment>
<reference evidence="2" key="1">
    <citation type="submission" date="2018-09" db="EMBL/GenBank/DDBJ databases">
        <authorList>
            <person name="Livingstone P.G."/>
            <person name="Whitworth D.E."/>
        </authorList>
    </citation>
    <scope>NUCLEOTIDE SEQUENCE [LARGE SCALE GENOMIC DNA]</scope>
    <source>
        <strain evidence="2">CA051B</strain>
    </source>
</reference>
<sequence>MSGPGPARYLLLNYMKLEVRDVPDVVSVLRQPRPTDARFPRAVYRHEAGDRLMEFVALPDPSGLGDLLGDAAWREVEAVVRPRLSVDYRRQLHELRDVVKVSSPVPDAEHLQLMRSEIAPAALQDYHAWRRDSLFPTVRGHGQVVGFSAYHSVLSTEPGALFLTQLSCPFAEYLERPETAVYQEHLKHAATRFTLGAQHTSNWTRV</sequence>
<protein>
    <submittedName>
        <fullName evidence="1">Uncharacterized protein</fullName>
    </submittedName>
</protein>
<accession>A0A3A8QJ33</accession>
<gene>
    <name evidence="1" type="ORF">D7V93_02165</name>
</gene>
<organism evidence="1 2">
    <name type="scientific">Corallococcus llansteffanensis</name>
    <dbReference type="NCBI Taxonomy" id="2316731"/>
    <lineage>
        <taxon>Bacteria</taxon>
        <taxon>Pseudomonadati</taxon>
        <taxon>Myxococcota</taxon>
        <taxon>Myxococcia</taxon>
        <taxon>Myxococcales</taxon>
        <taxon>Cystobacterineae</taxon>
        <taxon>Myxococcaceae</taxon>
        <taxon>Corallococcus</taxon>
    </lineage>
</organism>
<proteinExistence type="predicted"/>
<dbReference type="RefSeq" id="WP_120641753.1">
    <property type="nucleotide sequence ID" value="NZ_RAWB01000012.1"/>
</dbReference>
<evidence type="ECO:0000313" key="1">
    <source>
        <dbReference type="EMBL" id="RKH67898.1"/>
    </source>
</evidence>
<dbReference type="EMBL" id="RAWB01000012">
    <property type="protein sequence ID" value="RKH67898.1"/>
    <property type="molecule type" value="Genomic_DNA"/>
</dbReference>